<evidence type="ECO:0000256" key="3">
    <source>
        <dbReference type="ARBA" id="ARBA00023163"/>
    </source>
</evidence>
<evidence type="ECO:0000259" key="5">
    <source>
        <dbReference type="PROSITE" id="PS50977"/>
    </source>
</evidence>
<evidence type="ECO:0000256" key="4">
    <source>
        <dbReference type="PROSITE-ProRule" id="PRU00335"/>
    </source>
</evidence>
<dbReference type="Gene3D" id="1.10.10.60">
    <property type="entry name" value="Homeodomain-like"/>
    <property type="match status" value="1"/>
</dbReference>
<keyword evidence="3" id="KW-0804">Transcription</keyword>
<evidence type="ECO:0000313" key="7">
    <source>
        <dbReference type="Proteomes" id="UP000005090"/>
    </source>
</evidence>
<gene>
    <name evidence="6" type="ORF">Metal_0917</name>
</gene>
<dbReference type="PANTHER" id="PTHR30055">
    <property type="entry name" value="HTH-TYPE TRANSCRIPTIONAL REGULATOR RUTR"/>
    <property type="match status" value="1"/>
</dbReference>
<dbReference type="AlphaFoldDB" id="H8GFY9"/>
<evidence type="ECO:0000256" key="2">
    <source>
        <dbReference type="ARBA" id="ARBA00023125"/>
    </source>
</evidence>
<dbReference type="Pfam" id="PF00440">
    <property type="entry name" value="TetR_N"/>
    <property type="match status" value="1"/>
</dbReference>
<accession>H8GFY9</accession>
<protein>
    <submittedName>
        <fullName evidence="6">Transcriptional regulator</fullName>
    </submittedName>
</protein>
<dbReference type="Proteomes" id="UP000005090">
    <property type="component" value="Chromosome"/>
</dbReference>
<dbReference type="PROSITE" id="PS01081">
    <property type="entry name" value="HTH_TETR_1"/>
    <property type="match status" value="1"/>
</dbReference>
<dbReference type="EMBL" id="CM001475">
    <property type="protein sequence ID" value="EIC28740.1"/>
    <property type="molecule type" value="Genomic_DNA"/>
</dbReference>
<proteinExistence type="predicted"/>
<dbReference type="PROSITE" id="PS50977">
    <property type="entry name" value="HTH_TETR_2"/>
    <property type="match status" value="1"/>
</dbReference>
<dbReference type="SUPFAM" id="SSF46689">
    <property type="entry name" value="Homeodomain-like"/>
    <property type="match status" value="1"/>
</dbReference>
<dbReference type="HOGENOM" id="CLU_069356_27_0_6"/>
<dbReference type="GO" id="GO:0000976">
    <property type="term" value="F:transcription cis-regulatory region binding"/>
    <property type="evidence" value="ECO:0007669"/>
    <property type="project" value="TreeGrafter"/>
</dbReference>
<dbReference type="InterPro" id="IPR001647">
    <property type="entry name" value="HTH_TetR"/>
</dbReference>
<name>H8GFY9_METAL</name>
<dbReference type="InterPro" id="IPR023772">
    <property type="entry name" value="DNA-bd_HTH_TetR-type_CS"/>
</dbReference>
<dbReference type="InterPro" id="IPR036271">
    <property type="entry name" value="Tet_transcr_reg_TetR-rel_C_sf"/>
</dbReference>
<keyword evidence="2 4" id="KW-0238">DNA-binding</keyword>
<dbReference type="InterPro" id="IPR050109">
    <property type="entry name" value="HTH-type_TetR-like_transc_reg"/>
</dbReference>
<dbReference type="InterPro" id="IPR039536">
    <property type="entry name" value="TetR_C_Proteobacteria"/>
</dbReference>
<dbReference type="PRINTS" id="PR00455">
    <property type="entry name" value="HTHTETR"/>
</dbReference>
<reference evidence="6 7" key="1">
    <citation type="journal article" date="2013" name="Genome Announc.">
        <title>Genome Sequence of the Obligate Gammaproteobacterial Methanotroph Methylomicrobium album Strain BG8.</title>
        <authorList>
            <person name="Kits K.D."/>
            <person name="Kalyuzhnaya M.G."/>
            <person name="Klotz M.G."/>
            <person name="Jetten M.S."/>
            <person name="Op den Camp H.J."/>
            <person name="Vuilleumier S."/>
            <person name="Bringel F."/>
            <person name="Dispirito A.A."/>
            <person name="Murrell J.C."/>
            <person name="Bruce D."/>
            <person name="Cheng J.F."/>
            <person name="Copeland A."/>
            <person name="Goodwin L."/>
            <person name="Hauser L."/>
            <person name="Lajus A."/>
            <person name="Land M.L."/>
            <person name="Lapidus A."/>
            <person name="Lucas S."/>
            <person name="Medigue C."/>
            <person name="Pitluck S."/>
            <person name="Woyke T."/>
            <person name="Zeytun A."/>
            <person name="Stein L.Y."/>
        </authorList>
    </citation>
    <scope>NUCLEOTIDE SEQUENCE [LARGE SCALE GENOMIC DNA]</scope>
    <source>
        <strain evidence="6 7">BG8</strain>
    </source>
</reference>
<dbReference type="PANTHER" id="PTHR30055:SF146">
    <property type="entry name" value="HTH-TYPE TRANSCRIPTIONAL DUAL REGULATOR CECR"/>
    <property type="match status" value="1"/>
</dbReference>
<dbReference type="eggNOG" id="COG1309">
    <property type="taxonomic scope" value="Bacteria"/>
</dbReference>
<dbReference type="FunFam" id="1.10.10.60:FF:000141">
    <property type="entry name" value="TetR family transcriptional regulator"/>
    <property type="match status" value="1"/>
</dbReference>
<dbReference type="STRING" id="686340.Metal_0917"/>
<dbReference type="RefSeq" id="WP_005370024.1">
    <property type="nucleotide sequence ID" value="NZ_CM001475.1"/>
</dbReference>
<dbReference type="InterPro" id="IPR009057">
    <property type="entry name" value="Homeodomain-like_sf"/>
</dbReference>
<evidence type="ECO:0000313" key="6">
    <source>
        <dbReference type="EMBL" id="EIC28740.1"/>
    </source>
</evidence>
<feature type="domain" description="HTH tetR-type" evidence="5">
    <location>
        <begin position="6"/>
        <end position="66"/>
    </location>
</feature>
<evidence type="ECO:0000256" key="1">
    <source>
        <dbReference type="ARBA" id="ARBA00023015"/>
    </source>
</evidence>
<feature type="DNA-binding region" description="H-T-H motif" evidence="4">
    <location>
        <begin position="29"/>
        <end position="48"/>
    </location>
</feature>
<dbReference type="GO" id="GO:0003700">
    <property type="term" value="F:DNA-binding transcription factor activity"/>
    <property type="evidence" value="ECO:0007669"/>
    <property type="project" value="TreeGrafter"/>
</dbReference>
<sequence>MTHAPKSKRQSILAAARQVFLAHGYSGASMEAIAEAAPVSKPTLYSHFRGKQDLFAAVIAEQCEALLGTLVRSLGGNRNPEEGLKAIARAFVDLIYAPESLQLYRLIISEQQHFPDLGLLVYRSGPEPVLKQLAAYLAELTARGALKIPDVDGSSRLFLSMLKGDEHFRCLLGLRDGLNQVERDSMISAAVAFFLKGHGYEA</sequence>
<dbReference type="Gene3D" id="1.10.357.10">
    <property type="entry name" value="Tetracycline Repressor, domain 2"/>
    <property type="match status" value="1"/>
</dbReference>
<dbReference type="Pfam" id="PF14246">
    <property type="entry name" value="TetR_C_7"/>
    <property type="match status" value="1"/>
</dbReference>
<dbReference type="SUPFAM" id="SSF48498">
    <property type="entry name" value="Tetracyclin repressor-like, C-terminal domain"/>
    <property type="match status" value="1"/>
</dbReference>
<keyword evidence="1" id="KW-0805">Transcription regulation</keyword>
<keyword evidence="7" id="KW-1185">Reference proteome</keyword>
<organism evidence="6 7">
    <name type="scientific">Methylomicrobium album BG8</name>
    <dbReference type="NCBI Taxonomy" id="686340"/>
    <lineage>
        <taxon>Bacteria</taxon>
        <taxon>Pseudomonadati</taxon>
        <taxon>Pseudomonadota</taxon>
        <taxon>Gammaproteobacteria</taxon>
        <taxon>Methylococcales</taxon>
        <taxon>Methylococcaceae</taxon>
        <taxon>Methylomicrobium</taxon>
    </lineage>
</organism>